<reference evidence="2 3" key="1">
    <citation type="submission" date="2017-04" db="EMBL/GenBank/DDBJ databases">
        <title>Genome Sequence of the Model Brown-Rot Fungus Postia placenta SB12.</title>
        <authorList>
            <consortium name="DOE Joint Genome Institute"/>
            <person name="Gaskell J."/>
            <person name="Kersten P."/>
            <person name="Larrondo L.F."/>
            <person name="Canessa P."/>
            <person name="Martinez D."/>
            <person name="Hibbett D."/>
            <person name="Schmoll M."/>
            <person name="Kubicek C.P."/>
            <person name="Martinez A.T."/>
            <person name="Yadav J."/>
            <person name="Master E."/>
            <person name="Magnuson J.K."/>
            <person name="James T."/>
            <person name="Yaver D."/>
            <person name="Berka R."/>
            <person name="Labutti K."/>
            <person name="Lipzen A."/>
            <person name="Aerts A."/>
            <person name="Barry K."/>
            <person name="Henrissat B."/>
            <person name="Blanchette R."/>
            <person name="Grigoriev I."/>
            <person name="Cullen D."/>
        </authorList>
    </citation>
    <scope>NUCLEOTIDE SEQUENCE [LARGE SCALE GENOMIC DNA]</scope>
    <source>
        <strain evidence="2 3">MAD-698-R-SB12</strain>
    </source>
</reference>
<name>A0A1X6N0J9_9APHY</name>
<feature type="compositionally biased region" description="Polar residues" evidence="1">
    <location>
        <begin position="172"/>
        <end position="181"/>
    </location>
</feature>
<feature type="compositionally biased region" description="Low complexity" evidence="1">
    <location>
        <begin position="140"/>
        <end position="150"/>
    </location>
</feature>
<dbReference type="RefSeq" id="XP_024338918.1">
    <property type="nucleotide sequence ID" value="XM_024485577.1"/>
</dbReference>
<sequence>MSYNPITSFTTYPLDDPLDVWGLSSTFEQSLCLDSCAHTQAGQSVSALWSAEPSQAPSCFYAESPLGTREAHDSVWYSHIYSTAPHNVMLLIPGYDADNTTGIECATFDPEIDPILLAHPSTYEIASALGDPTHSRHTPAAAANSALSSSPVFPPLPCTPSSSPDSITSSPGNTDSVSEAGSSRSLSLPIRSSVQSREHCHHPYRRNRARSSCSVSASDSSSPFPRTGSSNTRRSPRHTRRRNAQVDGKVPDPEDMDEPGMVKCKSCGLVLLKTSMKRHIETHGLPGKWSCCGVPVELASEYGIPASAEPYEHKGRWMVGGCGTHCSRKDALVRHLKSESKECVGDVDVADALGWLEDATYLVGCHQLVLGNDPFDCTLSASITFSAVAIHDIQITVSHSNQNNGDEGLANYQIYPTRCLSSAFEARIRHEKLTFNIPVLISAPMAIYNEKDLRADFLGDQAPLQPLPISRVLRCQNVPLELSTLLTFAWGRDEGSGNADASEQNGRIVTNAWGPDPAKVFLSNGHLLARSPSAFDILSRPTANGLVSGIALAGQIGSSLPGTAATPSDREANNHINFNDACGRDIKTDTSSPGADQEPTTTIYDNDIHETSVEDEVDKSGWNGKDAAEAADESEARCDDKDPIDVVPSLAGLPLASRTGSTALHKASQEIGHQVETIGVGEGHSLRRSTRKRKRIDPAPPIVPVVSNQSIRPPKRARPPTSVPVKGKATAAAVLKPVPSLVLLKTTDGRYSYPHCPGRIFQRYHDCLRHMDTSKQCLGWNGVMYPCHRCGSEYTRRDAVKRHMDDKPNCA</sequence>
<dbReference type="EMBL" id="KZ110597">
    <property type="protein sequence ID" value="OSX62124.1"/>
    <property type="molecule type" value="Genomic_DNA"/>
</dbReference>
<dbReference type="AlphaFoldDB" id="A0A1X6N0J9"/>
<accession>A0A1X6N0J9</accession>
<feature type="compositionally biased region" description="Low complexity" evidence="1">
    <location>
        <begin position="159"/>
        <end position="171"/>
    </location>
</feature>
<feature type="compositionally biased region" description="Basic residues" evidence="1">
    <location>
        <begin position="686"/>
        <end position="695"/>
    </location>
</feature>
<feature type="compositionally biased region" description="Polar residues" evidence="1">
    <location>
        <begin position="589"/>
        <end position="604"/>
    </location>
</feature>
<proteinExistence type="predicted"/>
<dbReference type="Proteomes" id="UP000194127">
    <property type="component" value="Unassembled WGS sequence"/>
</dbReference>
<feature type="compositionally biased region" description="Low complexity" evidence="1">
    <location>
        <begin position="210"/>
        <end position="222"/>
    </location>
</feature>
<feature type="region of interest" description="Disordered" evidence="1">
    <location>
        <begin position="680"/>
        <end position="725"/>
    </location>
</feature>
<feature type="region of interest" description="Disordered" evidence="1">
    <location>
        <begin position="128"/>
        <end position="257"/>
    </location>
</feature>
<gene>
    <name evidence="2" type="ORF">POSPLADRAFT_1143566</name>
</gene>
<evidence type="ECO:0000313" key="3">
    <source>
        <dbReference type="Proteomes" id="UP000194127"/>
    </source>
</evidence>
<feature type="region of interest" description="Disordered" evidence="1">
    <location>
        <begin position="561"/>
        <end position="642"/>
    </location>
</feature>
<evidence type="ECO:0008006" key="4">
    <source>
        <dbReference type="Google" id="ProtNLM"/>
    </source>
</evidence>
<feature type="compositionally biased region" description="Basic residues" evidence="1">
    <location>
        <begin position="199"/>
        <end position="209"/>
    </location>
</feature>
<evidence type="ECO:0000313" key="2">
    <source>
        <dbReference type="EMBL" id="OSX62124.1"/>
    </source>
</evidence>
<dbReference type="GeneID" id="36330526"/>
<feature type="compositionally biased region" description="Basic residues" evidence="1">
    <location>
        <begin position="234"/>
        <end position="243"/>
    </location>
</feature>
<dbReference type="OrthoDB" id="8922241at2759"/>
<organism evidence="2 3">
    <name type="scientific">Postia placenta MAD-698-R-SB12</name>
    <dbReference type="NCBI Taxonomy" id="670580"/>
    <lineage>
        <taxon>Eukaryota</taxon>
        <taxon>Fungi</taxon>
        <taxon>Dikarya</taxon>
        <taxon>Basidiomycota</taxon>
        <taxon>Agaricomycotina</taxon>
        <taxon>Agaricomycetes</taxon>
        <taxon>Polyporales</taxon>
        <taxon>Adustoporiaceae</taxon>
        <taxon>Rhodonia</taxon>
    </lineage>
</organism>
<dbReference type="STRING" id="670580.A0A1X6N0J9"/>
<evidence type="ECO:0000256" key="1">
    <source>
        <dbReference type="SAM" id="MobiDB-lite"/>
    </source>
</evidence>
<keyword evidence="3" id="KW-1185">Reference proteome</keyword>
<feature type="compositionally biased region" description="Low complexity" evidence="1">
    <location>
        <begin position="182"/>
        <end position="193"/>
    </location>
</feature>
<protein>
    <recommendedName>
        <fullName evidence="4">C2H2-type domain-containing protein</fullName>
    </recommendedName>
</protein>